<keyword evidence="2" id="KW-0812">Transmembrane</keyword>
<dbReference type="EMBL" id="BAABHJ010000022">
    <property type="protein sequence ID" value="GAA4612870.1"/>
    <property type="molecule type" value="Genomic_DNA"/>
</dbReference>
<dbReference type="Proteomes" id="UP001500212">
    <property type="component" value="Unassembled WGS sequence"/>
</dbReference>
<gene>
    <name evidence="3" type="ORF">GCM10023195_55430</name>
</gene>
<feature type="region of interest" description="Disordered" evidence="1">
    <location>
        <begin position="1"/>
        <end position="23"/>
    </location>
</feature>
<proteinExistence type="predicted"/>
<dbReference type="SUPFAM" id="SSF103473">
    <property type="entry name" value="MFS general substrate transporter"/>
    <property type="match status" value="1"/>
</dbReference>
<keyword evidence="2" id="KW-1133">Transmembrane helix</keyword>
<evidence type="ECO:0000313" key="3">
    <source>
        <dbReference type="EMBL" id="GAA4612870.1"/>
    </source>
</evidence>
<feature type="compositionally biased region" description="Basic residues" evidence="1">
    <location>
        <begin position="1"/>
        <end position="22"/>
    </location>
</feature>
<feature type="transmembrane region" description="Helical" evidence="2">
    <location>
        <begin position="80"/>
        <end position="100"/>
    </location>
</feature>
<sequence>MDRHHHRDRHRHTGVVHRRNHRAGASQGIAISAATRGLLHGSTPADRASIFGVIYLICYSAATFPSLISGQLSNSFSLPQIALGYGALALLATLFAVFAARNPCTDTSGSSQLGEWS</sequence>
<name>A0ABP8TNZ1_9ACTN</name>
<accession>A0ABP8TNZ1</accession>
<reference evidence="4" key="1">
    <citation type="journal article" date="2019" name="Int. J. Syst. Evol. Microbiol.">
        <title>The Global Catalogue of Microorganisms (GCM) 10K type strain sequencing project: providing services to taxonomists for standard genome sequencing and annotation.</title>
        <authorList>
            <consortium name="The Broad Institute Genomics Platform"/>
            <consortium name="The Broad Institute Genome Sequencing Center for Infectious Disease"/>
            <person name="Wu L."/>
            <person name="Ma J."/>
        </authorList>
    </citation>
    <scope>NUCLEOTIDE SEQUENCE [LARGE SCALE GENOMIC DNA]</scope>
    <source>
        <strain evidence="4">JCM 17938</strain>
    </source>
</reference>
<dbReference type="InterPro" id="IPR036259">
    <property type="entry name" value="MFS_trans_sf"/>
</dbReference>
<evidence type="ECO:0008006" key="5">
    <source>
        <dbReference type="Google" id="ProtNLM"/>
    </source>
</evidence>
<keyword evidence="4" id="KW-1185">Reference proteome</keyword>
<evidence type="ECO:0000256" key="2">
    <source>
        <dbReference type="SAM" id="Phobius"/>
    </source>
</evidence>
<evidence type="ECO:0000313" key="4">
    <source>
        <dbReference type="Proteomes" id="UP001500212"/>
    </source>
</evidence>
<protein>
    <recommendedName>
        <fullName evidence="5">Major facilitator superfamily (MFS) profile domain-containing protein</fullName>
    </recommendedName>
</protein>
<keyword evidence="2" id="KW-0472">Membrane</keyword>
<organism evidence="3 4">
    <name type="scientific">Actinoallomurus liliacearum</name>
    <dbReference type="NCBI Taxonomy" id="1080073"/>
    <lineage>
        <taxon>Bacteria</taxon>
        <taxon>Bacillati</taxon>
        <taxon>Actinomycetota</taxon>
        <taxon>Actinomycetes</taxon>
        <taxon>Streptosporangiales</taxon>
        <taxon>Thermomonosporaceae</taxon>
        <taxon>Actinoallomurus</taxon>
    </lineage>
</organism>
<comment type="caution">
    <text evidence="3">The sequence shown here is derived from an EMBL/GenBank/DDBJ whole genome shotgun (WGS) entry which is preliminary data.</text>
</comment>
<evidence type="ECO:0000256" key="1">
    <source>
        <dbReference type="SAM" id="MobiDB-lite"/>
    </source>
</evidence>
<feature type="transmembrane region" description="Helical" evidence="2">
    <location>
        <begin position="48"/>
        <end position="68"/>
    </location>
</feature>